<dbReference type="InterPro" id="IPR000847">
    <property type="entry name" value="LysR_HTH_N"/>
</dbReference>
<comment type="similarity">
    <text evidence="1">Belongs to the LysR transcriptional regulatory family.</text>
</comment>
<feature type="domain" description="HTH lysR-type" evidence="5">
    <location>
        <begin position="3"/>
        <end position="60"/>
    </location>
</feature>
<evidence type="ECO:0000259" key="5">
    <source>
        <dbReference type="PROSITE" id="PS50931"/>
    </source>
</evidence>
<evidence type="ECO:0000256" key="1">
    <source>
        <dbReference type="ARBA" id="ARBA00009437"/>
    </source>
</evidence>
<organism evidence="6 7">
    <name type="scientific">Halomonas binhaiensis</name>
    <dbReference type="NCBI Taxonomy" id="2562282"/>
    <lineage>
        <taxon>Bacteria</taxon>
        <taxon>Pseudomonadati</taxon>
        <taxon>Pseudomonadota</taxon>
        <taxon>Gammaproteobacteria</taxon>
        <taxon>Oceanospirillales</taxon>
        <taxon>Halomonadaceae</taxon>
        <taxon>Halomonas</taxon>
    </lineage>
</organism>
<protein>
    <submittedName>
        <fullName evidence="6">LysR family transcriptional regulator</fullName>
    </submittedName>
</protein>
<dbReference type="KEGG" id="hbh:E4T21_06375"/>
<dbReference type="CDD" id="cd08414">
    <property type="entry name" value="PBP2_LTTR_aromatics_like"/>
    <property type="match status" value="1"/>
</dbReference>
<keyword evidence="3" id="KW-0238">DNA-binding</keyword>
<dbReference type="GO" id="GO:0003677">
    <property type="term" value="F:DNA binding"/>
    <property type="evidence" value="ECO:0007669"/>
    <property type="project" value="UniProtKB-KW"/>
</dbReference>
<accession>A0A5C1NBY4</accession>
<dbReference type="PANTHER" id="PTHR30346">
    <property type="entry name" value="TRANSCRIPTIONAL DUAL REGULATOR HCAR-RELATED"/>
    <property type="match status" value="1"/>
</dbReference>
<dbReference type="SUPFAM" id="SSF46785">
    <property type="entry name" value="Winged helix' DNA-binding domain"/>
    <property type="match status" value="1"/>
</dbReference>
<dbReference type="GO" id="GO:0003700">
    <property type="term" value="F:DNA-binding transcription factor activity"/>
    <property type="evidence" value="ECO:0007669"/>
    <property type="project" value="InterPro"/>
</dbReference>
<dbReference type="Gene3D" id="3.40.190.10">
    <property type="entry name" value="Periplasmic binding protein-like II"/>
    <property type="match status" value="2"/>
</dbReference>
<dbReference type="AlphaFoldDB" id="A0A5C1NBY4"/>
<dbReference type="OrthoDB" id="8850588at2"/>
<dbReference type="GO" id="GO:0032993">
    <property type="term" value="C:protein-DNA complex"/>
    <property type="evidence" value="ECO:0007669"/>
    <property type="project" value="TreeGrafter"/>
</dbReference>
<evidence type="ECO:0000313" key="6">
    <source>
        <dbReference type="EMBL" id="QEM81202.1"/>
    </source>
</evidence>
<evidence type="ECO:0000256" key="2">
    <source>
        <dbReference type="ARBA" id="ARBA00023015"/>
    </source>
</evidence>
<keyword evidence="4" id="KW-0804">Transcription</keyword>
<evidence type="ECO:0000256" key="3">
    <source>
        <dbReference type="ARBA" id="ARBA00023125"/>
    </source>
</evidence>
<dbReference type="InterPro" id="IPR036390">
    <property type="entry name" value="WH_DNA-bd_sf"/>
</dbReference>
<dbReference type="InterPro" id="IPR005119">
    <property type="entry name" value="LysR_subst-bd"/>
</dbReference>
<dbReference type="EMBL" id="CP038437">
    <property type="protein sequence ID" value="QEM81202.1"/>
    <property type="molecule type" value="Genomic_DNA"/>
</dbReference>
<dbReference type="InterPro" id="IPR036388">
    <property type="entry name" value="WH-like_DNA-bd_sf"/>
</dbReference>
<dbReference type="FunFam" id="1.10.10.10:FF:000001">
    <property type="entry name" value="LysR family transcriptional regulator"/>
    <property type="match status" value="1"/>
</dbReference>
<gene>
    <name evidence="6" type="ORF">E4T21_06375</name>
</gene>
<dbReference type="Gene3D" id="1.10.10.10">
    <property type="entry name" value="Winged helix-like DNA-binding domain superfamily/Winged helix DNA-binding domain"/>
    <property type="match status" value="1"/>
</dbReference>
<evidence type="ECO:0000256" key="4">
    <source>
        <dbReference type="ARBA" id="ARBA00023163"/>
    </source>
</evidence>
<evidence type="ECO:0000313" key="7">
    <source>
        <dbReference type="Proteomes" id="UP000324285"/>
    </source>
</evidence>
<dbReference type="Pfam" id="PF03466">
    <property type="entry name" value="LysR_substrate"/>
    <property type="match status" value="1"/>
</dbReference>
<name>A0A5C1NBY4_9GAMM</name>
<dbReference type="PANTHER" id="PTHR30346:SF28">
    <property type="entry name" value="HTH-TYPE TRANSCRIPTIONAL REGULATOR CYNR"/>
    <property type="match status" value="1"/>
</dbReference>
<keyword evidence="2" id="KW-0805">Transcription regulation</keyword>
<dbReference type="RefSeq" id="WP_149284216.1">
    <property type="nucleotide sequence ID" value="NZ_CP038437.2"/>
</dbReference>
<dbReference type="PROSITE" id="PS50931">
    <property type="entry name" value="HTH_LYSR"/>
    <property type="match status" value="1"/>
</dbReference>
<dbReference type="Proteomes" id="UP000324285">
    <property type="component" value="Chromosome"/>
</dbReference>
<reference evidence="6" key="1">
    <citation type="submission" date="2021-02" db="EMBL/GenBank/DDBJ databases">
        <title>Strain Y2R2, a novel species of the genus Halomonas.</title>
        <authorList>
            <person name="Huang H."/>
        </authorList>
    </citation>
    <scope>NUCLEOTIDE SEQUENCE</scope>
    <source>
        <strain evidence="6">Y2R2</strain>
    </source>
</reference>
<keyword evidence="7" id="KW-1185">Reference proteome</keyword>
<dbReference type="Pfam" id="PF00126">
    <property type="entry name" value="HTH_1"/>
    <property type="match status" value="1"/>
</dbReference>
<dbReference type="PRINTS" id="PR00039">
    <property type="entry name" value="HTHLYSR"/>
</dbReference>
<dbReference type="SUPFAM" id="SSF53850">
    <property type="entry name" value="Periplasmic binding protein-like II"/>
    <property type="match status" value="1"/>
</dbReference>
<sequence length="294" mass="33194">MRIEIRHLRALLAVADCLHFRRAAEQLNVAQPALSRTIAQLEDAVGETLFRRNNRQVELTEPGRVLVEESQQVLSQLEQAVTKTQRAGRGEIGRLAIGYTDFAISGKLPAILDDFRHQHPDLHFDLAFGSTAQQLEALLQKRLDFGFITGPNLTPGLASRPIQRDRFIAAVSESHPLAQRDSICLQELAHEPFILGSRDMWFHFRKRVDDICAKAGFVPQVAQETFNSETVFAFVACNFGVTVHLECARNYVRKGVRMVPLSDVDESLVTEVAWRKEEISPAQQTFLDHLEQRS</sequence>
<proteinExistence type="inferred from homology"/>